<accession>A0A167VTR2</accession>
<evidence type="ECO:0008006" key="2">
    <source>
        <dbReference type="Google" id="ProtNLM"/>
    </source>
</evidence>
<dbReference type="Pfam" id="PF11951">
    <property type="entry name" value="Fungal_trans_2"/>
    <property type="match status" value="1"/>
</dbReference>
<dbReference type="OMA" id="YFPGATF"/>
<name>A0A167VTR2_PENCH</name>
<protein>
    <recommendedName>
        <fullName evidence="2">Transcription factor domain-containing protein</fullName>
    </recommendedName>
</protein>
<dbReference type="PANTHER" id="PTHR37540:SF10">
    <property type="entry name" value="SIGMA-70 REGION 2 FAMILY PROTEIN"/>
    <property type="match status" value="1"/>
</dbReference>
<dbReference type="Proteomes" id="UP000076449">
    <property type="component" value="Chromosome I"/>
</dbReference>
<sequence length="282" mass="31169">MGMDFVFVNVQKPGDALQLAKEPEFRSHVTRYQWKQARRDKRLRTRLLLGAAQLDVAQDVKATEVQTRPGFDSFTSAPASIPPQIGGLRVDPFKSYPISDQPWTPLLVDHYLMNMAVDIPELDQPGNPGLLRTSWFPLVMTEPALFSVTILLAASHYASLQSHPSSMKMDLLGLRCEAILSINRCLEAQHPGTVNDALIMAIAKMASYEAMYGSLENYSIHMQGLVRVIGLRGGLTTLGLNGLLYRMVIWIDRNSAFLHGSATTFGDELIPDPNPGQFLGSS</sequence>
<evidence type="ECO:0000313" key="1">
    <source>
        <dbReference type="EMBL" id="KZN90886.1"/>
    </source>
</evidence>
<dbReference type="EMBL" id="CM002798">
    <property type="protein sequence ID" value="KZN90886.1"/>
    <property type="molecule type" value="Genomic_DNA"/>
</dbReference>
<gene>
    <name evidence="1" type="ORF">EN45_010090</name>
</gene>
<reference evidence="1" key="1">
    <citation type="journal article" date="2014" name="Genome Announc.">
        <title>Complete sequencing and chromosome-scale genome assembly of the industrial progenitor strain P2niaD18 from the penicillin producer Penicillium chrysogenum.</title>
        <authorList>
            <person name="Specht T."/>
            <person name="Dahlmann T.A."/>
            <person name="Zadra I."/>
            <person name="Kurnsteiner H."/>
            <person name="Kuck U."/>
        </authorList>
    </citation>
    <scope>NUCLEOTIDE SEQUENCE [LARGE SCALE GENOMIC DNA]</scope>
    <source>
        <strain evidence="1">P2niaD18</strain>
    </source>
</reference>
<dbReference type="PANTHER" id="PTHR37540">
    <property type="entry name" value="TRANSCRIPTION FACTOR (ACR-2), PUTATIVE-RELATED-RELATED"/>
    <property type="match status" value="1"/>
</dbReference>
<proteinExistence type="predicted"/>
<dbReference type="InterPro" id="IPR021858">
    <property type="entry name" value="Fun_TF"/>
</dbReference>
<dbReference type="PhylomeDB" id="A0A167VTR2"/>
<organism evidence="1">
    <name type="scientific">Penicillium chrysogenum</name>
    <name type="common">Penicillium notatum</name>
    <dbReference type="NCBI Taxonomy" id="5076"/>
    <lineage>
        <taxon>Eukaryota</taxon>
        <taxon>Fungi</taxon>
        <taxon>Dikarya</taxon>
        <taxon>Ascomycota</taxon>
        <taxon>Pezizomycotina</taxon>
        <taxon>Eurotiomycetes</taxon>
        <taxon>Eurotiomycetidae</taxon>
        <taxon>Eurotiales</taxon>
        <taxon>Aspergillaceae</taxon>
        <taxon>Penicillium</taxon>
        <taxon>Penicillium chrysogenum species complex</taxon>
    </lineage>
</organism>
<dbReference type="AlphaFoldDB" id="A0A167VTR2"/>